<dbReference type="Gene3D" id="1.20.58.340">
    <property type="entry name" value="Magnesium transport protein CorA, transmembrane region"/>
    <property type="match status" value="1"/>
</dbReference>
<dbReference type="EMBL" id="JAVHJM010000002">
    <property type="protein sequence ID" value="KAK6518210.1"/>
    <property type="molecule type" value="Genomic_DNA"/>
</dbReference>
<proteinExistence type="predicted"/>
<dbReference type="Proteomes" id="UP001307849">
    <property type="component" value="Unassembled WGS sequence"/>
</dbReference>
<gene>
    <name evidence="2" type="ORF">TWF506_005369</name>
</gene>
<keyword evidence="3" id="KW-1185">Reference proteome</keyword>
<organism evidence="2 3">
    <name type="scientific">Arthrobotrys conoides</name>
    <dbReference type="NCBI Taxonomy" id="74498"/>
    <lineage>
        <taxon>Eukaryota</taxon>
        <taxon>Fungi</taxon>
        <taxon>Dikarya</taxon>
        <taxon>Ascomycota</taxon>
        <taxon>Pezizomycotina</taxon>
        <taxon>Orbiliomycetes</taxon>
        <taxon>Orbiliales</taxon>
        <taxon>Orbiliaceae</taxon>
        <taxon>Arthrobotrys</taxon>
    </lineage>
</organism>
<accession>A0AAN8NBP8</accession>
<feature type="transmembrane region" description="Helical" evidence="1">
    <location>
        <begin position="107"/>
        <end position="130"/>
    </location>
</feature>
<keyword evidence="1" id="KW-0472">Membrane</keyword>
<name>A0AAN8NBP8_9PEZI</name>
<protein>
    <submittedName>
        <fullName evidence="2">Uncharacterized protein</fullName>
    </submittedName>
</protein>
<evidence type="ECO:0000313" key="2">
    <source>
        <dbReference type="EMBL" id="KAK6518210.1"/>
    </source>
</evidence>
<sequence>MAEYLDHLVNDVNAAYDSLIHILDLKQKQAALLVAREANAATSKSEEILRQSQKISKQLLALPEESRRGGDITLLFTVTTITFLPLSTIASLFSVNAMELNDGRLPISTVFGTTLPISVMIVTDALILAFNDAAREVLFGFWNKEEGTDARGNHNA</sequence>
<keyword evidence="1" id="KW-0812">Transmembrane</keyword>
<reference evidence="2 3" key="1">
    <citation type="submission" date="2019-10" db="EMBL/GenBank/DDBJ databases">
        <authorList>
            <person name="Palmer J.M."/>
        </authorList>
    </citation>
    <scope>NUCLEOTIDE SEQUENCE [LARGE SCALE GENOMIC DNA]</scope>
    <source>
        <strain evidence="2 3">TWF506</strain>
    </source>
</reference>
<evidence type="ECO:0000256" key="1">
    <source>
        <dbReference type="SAM" id="Phobius"/>
    </source>
</evidence>
<comment type="caution">
    <text evidence="2">The sequence shown here is derived from an EMBL/GenBank/DDBJ whole genome shotgun (WGS) entry which is preliminary data.</text>
</comment>
<dbReference type="AlphaFoldDB" id="A0AAN8NBP8"/>
<evidence type="ECO:0000313" key="3">
    <source>
        <dbReference type="Proteomes" id="UP001307849"/>
    </source>
</evidence>
<feature type="transmembrane region" description="Helical" evidence="1">
    <location>
        <begin position="72"/>
        <end position="95"/>
    </location>
</feature>
<keyword evidence="1" id="KW-1133">Transmembrane helix</keyword>